<evidence type="ECO:0000259" key="1">
    <source>
        <dbReference type="Pfam" id="PF22697"/>
    </source>
</evidence>
<feature type="domain" description="SOS1/NGEF-like PH" evidence="1">
    <location>
        <begin position="15"/>
        <end position="69"/>
    </location>
</feature>
<accession>A0A3P7JL55</accession>
<keyword evidence="3" id="KW-1185">Reference proteome</keyword>
<evidence type="ECO:0000313" key="3">
    <source>
        <dbReference type="Proteomes" id="UP000270094"/>
    </source>
</evidence>
<dbReference type="Proteomes" id="UP000270094">
    <property type="component" value="Unassembled WGS sequence"/>
</dbReference>
<dbReference type="SUPFAM" id="SSF50729">
    <property type="entry name" value="PH domain-like"/>
    <property type="match status" value="1"/>
</dbReference>
<dbReference type="AlphaFoldDB" id="A0A3P7JL55"/>
<dbReference type="Gene3D" id="2.30.29.30">
    <property type="entry name" value="Pleckstrin-homology domain (PH domain)/Phosphotyrosine-binding domain (PTB)"/>
    <property type="match status" value="1"/>
</dbReference>
<reference evidence="2 3" key="1">
    <citation type="submission" date="2018-11" db="EMBL/GenBank/DDBJ databases">
        <authorList>
            <consortium name="Pathogen Informatics"/>
        </authorList>
    </citation>
    <scope>NUCLEOTIDE SEQUENCE [LARGE SCALE GENOMIC DNA]</scope>
</reference>
<protein>
    <recommendedName>
        <fullName evidence="1">SOS1/NGEF-like PH domain-containing protein</fullName>
    </recommendedName>
</protein>
<dbReference type="InterPro" id="IPR011993">
    <property type="entry name" value="PH-like_dom_sf"/>
</dbReference>
<dbReference type="EMBL" id="UYYB01109151">
    <property type="protein sequence ID" value="VDM80589.1"/>
    <property type="molecule type" value="Genomic_DNA"/>
</dbReference>
<proteinExistence type="predicted"/>
<organism evidence="2 3">
    <name type="scientific">Strongylus vulgaris</name>
    <name type="common">Blood worm</name>
    <dbReference type="NCBI Taxonomy" id="40348"/>
    <lineage>
        <taxon>Eukaryota</taxon>
        <taxon>Metazoa</taxon>
        <taxon>Ecdysozoa</taxon>
        <taxon>Nematoda</taxon>
        <taxon>Chromadorea</taxon>
        <taxon>Rhabditida</taxon>
        <taxon>Rhabditina</taxon>
        <taxon>Rhabditomorpha</taxon>
        <taxon>Strongyloidea</taxon>
        <taxon>Strongylidae</taxon>
        <taxon>Strongylus</taxon>
    </lineage>
</organism>
<gene>
    <name evidence="2" type="ORF">SVUK_LOCUS15587</name>
</gene>
<dbReference type="Pfam" id="PF22697">
    <property type="entry name" value="SOS1_NGEF_PH"/>
    <property type="match status" value="1"/>
</dbReference>
<dbReference type="InterPro" id="IPR055251">
    <property type="entry name" value="SOS1_NGEF_PH"/>
</dbReference>
<evidence type="ECO:0000313" key="2">
    <source>
        <dbReference type="EMBL" id="VDM80589.1"/>
    </source>
</evidence>
<sequence>MLANICFILFKRNCISKDSFEVAEGDEPIKERYVFLFKNKIMITDKNDSTTPATYTHYATIRKIEEIRLKPKDLATSEYVRKAWLKDITEEQEAYGTILSQAFLDKYTVTTHVLHEDTIILKPNEPGLPEFSLKPKDLATSEYVRKAWLKDITEEQDAYGTILHSAAALSSKLRFRHKWLPDLNLNVFSGSTTITTCYRGDRMLLVLRKEGNKYSILAG</sequence>
<name>A0A3P7JL55_STRVU</name>
<dbReference type="OrthoDB" id="2570713at2759"/>